<gene>
    <name evidence="4" type="ORF">TL16_g08761</name>
</gene>
<dbReference type="InterPro" id="IPR024925">
    <property type="entry name" value="Malonyl_CoA-ACP_transAc"/>
</dbReference>
<name>A0A9W7AXX9_9STRA</name>
<dbReference type="EMBL" id="BLQM01000292">
    <property type="protein sequence ID" value="GMH80946.1"/>
    <property type="molecule type" value="Genomic_DNA"/>
</dbReference>
<evidence type="ECO:0000256" key="1">
    <source>
        <dbReference type="ARBA" id="ARBA00008217"/>
    </source>
</evidence>
<dbReference type="GO" id="GO:0004314">
    <property type="term" value="F:[acyl-carrier-protein] S-malonyltransferase activity"/>
    <property type="evidence" value="ECO:0007669"/>
    <property type="project" value="InterPro"/>
</dbReference>
<feature type="chain" id="PRO_5040777455" description="Malonyl-CoA:ACP transacylase (MAT) domain-containing protein" evidence="2">
    <location>
        <begin position="20"/>
        <end position="359"/>
    </location>
</feature>
<feature type="non-terminal residue" evidence="4">
    <location>
        <position position="359"/>
    </location>
</feature>
<dbReference type="InterPro" id="IPR052760">
    <property type="entry name" value="Mitochondrial_malonyltrans"/>
</dbReference>
<dbReference type="PANTHER" id="PTHR47170:SF2">
    <property type="entry name" value="MALONYL-COA:ACP TRANSACYLASE (MAT) DOMAIN-CONTAINING PROTEIN"/>
    <property type="match status" value="1"/>
</dbReference>
<feature type="non-terminal residue" evidence="4">
    <location>
        <position position="1"/>
    </location>
</feature>
<dbReference type="Proteomes" id="UP001162640">
    <property type="component" value="Unassembled WGS sequence"/>
</dbReference>
<dbReference type="Gene3D" id="3.30.70.250">
    <property type="entry name" value="Malonyl-CoA ACP transacylase, ACP-binding"/>
    <property type="match status" value="1"/>
</dbReference>
<dbReference type="SMART" id="SM00827">
    <property type="entry name" value="PKS_AT"/>
    <property type="match status" value="1"/>
</dbReference>
<organism evidence="4 5">
    <name type="scientific">Triparma laevis f. inornata</name>
    <dbReference type="NCBI Taxonomy" id="1714386"/>
    <lineage>
        <taxon>Eukaryota</taxon>
        <taxon>Sar</taxon>
        <taxon>Stramenopiles</taxon>
        <taxon>Ochrophyta</taxon>
        <taxon>Bolidophyceae</taxon>
        <taxon>Parmales</taxon>
        <taxon>Triparmaceae</taxon>
        <taxon>Triparma</taxon>
    </lineage>
</organism>
<sequence length="359" mass="37780">MKLMSLTSILLLAPAASFAPRLITRGLKSVRFAATSSALADASLTSPTDDEFEGYSTKTAFMFPGQGAQVVGMAKGVTDECPAAKELFTKASAILGYDLLERCVEGPKELLDSTEVSQPAIFVASMAAVEKYKMDGGDVEAATCAMGLSLGEYSALCFAGAIAFEDGVKITKARGEAMQAASDAVESGMVSVIGLDSEATGRLCEAASEKSGENVKIANFLCSGNYAVSGSLKACAVVNEIAKPDFKARMTVPLAVAGAFHTDFMAPAVDRLAEVLKDIEIKKPRIPVISNVDAKPHSDPEVIKKVLATQVTSPVQWEKTMQIVLNGGFEEGFELGPGKVVAGIMKRTDKKAKMTNIEV</sequence>
<evidence type="ECO:0000259" key="3">
    <source>
        <dbReference type="SMART" id="SM00827"/>
    </source>
</evidence>
<comment type="similarity">
    <text evidence="1">Belongs to the FabD family.</text>
</comment>
<dbReference type="InterPro" id="IPR014043">
    <property type="entry name" value="Acyl_transferase_dom"/>
</dbReference>
<dbReference type="InterPro" id="IPR016035">
    <property type="entry name" value="Acyl_Trfase/lysoPLipase"/>
</dbReference>
<feature type="domain" description="Malonyl-CoA:ACP transacylase (MAT)" evidence="3">
    <location>
        <begin position="62"/>
        <end position="356"/>
    </location>
</feature>
<accession>A0A9W7AXX9</accession>
<evidence type="ECO:0000256" key="2">
    <source>
        <dbReference type="SAM" id="SignalP"/>
    </source>
</evidence>
<comment type="caution">
    <text evidence="4">The sequence shown here is derived from an EMBL/GenBank/DDBJ whole genome shotgun (WGS) entry which is preliminary data.</text>
</comment>
<dbReference type="InterPro" id="IPR001227">
    <property type="entry name" value="Ac_transferase_dom_sf"/>
</dbReference>
<evidence type="ECO:0000313" key="5">
    <source>
        <dbReference type="Proteomes" id="UP001162640"/>
    </source>
</evidence>
<proteinExistence type="inferred from homology"/>
<dbReference type="Pfam" id="PF00698">
    <property type="entry name" value="Acyl_transf_1"/>
    <property type="match status" value="1"/>
</dbReference>
<dbReference type="SUPFAM" id="SSF55048">
    <property type="entry name" value="Probable ACP-binding domain of malonyl-CoA ACP transacylase"/>
    <property type="match status" value="1"/>
</dbReference>
<dbReference type="AlphaFoldDB" id="A0A9W7AXX9"/>
<reference evidence="5" key="1">
    <citation type="journal article" date="2023" name="Commun. Biol.">
        <title>Genome analysis of Parmales, the sister group of diatoms, reveals the evolutionary specialization of diatoms from phago-mixotrophs to photoautotrophs.</title>
        <authorList>
            <person name="Ban H."/>
            <person name="Sato S."/>
            <person name="Yoshikawa S."/>
            <person name="Yamada K."/>
            <person name="Nakamura Y."/>
            <person name="Ichinomiya M."/>
            <person name="Sato N."/>
            <person name="Blanc-Mathieu R."/>
            <person name="Endo H."/>
            <person name="Kuwata A."/>
            <person name="Ogata H."/>
        </authorList>
    </citation>
    <scope>NUCLEOTIDE SEQUENCE [LARGE SCALE GENOMIC DNA]</scope>
</reference>
<dbReference type="InterPro" id="IPR016036">
    <property type="entry name" value="Malonyl_transacylase_ACP-bd"/>
</dbReference>
<dbReference type="PIRSF" id="PIRSF000446">
    <property type="entry name" value="Mct"/>
    <property type="match status" value="1"/>
</dbReference>
<dbReference type="NCBIfam" id="TIGR00128">
    <property type="entry name" value="fabD"/>
    <property type="match status" value="1"/>
</dbReference>
<protein>
    <recommendedName>
        <fullName evidence="3">Malonyl-CoA:ACP transacylase (MAT) domain-containing protein</fullName>
    </recommendedName>
</protein>
<feature type="signal peptide" evidence="2">
    <location>
        <begin position="1"/>
        <end position="19"/>
    </location>
</feature>
<dbReference type="InterPro" id="IPR004410">
    <property type="entry name" value="Malonyl_CoA-ACP_transAc_FabD"/>
</dbReference>
<keyword evidence="2" id="KW-0732">Signal</keyword>
<evidence type="ECO:0000313" key="4">
    <source>
        <dbReference type="EMBL" id="GMH80946.1"/>
    </source>
</evidence>
<dbReference type="PANTHER" id="PTHR47170">
    <property type="entry name" value="MALONYL-COA ACP TRANSACYLASE, ACP-BINDING"/>
    <property type="match status" value="1"/>
</dbReference>
<dbReference type="SUPFAM" id="SSF52151">
    <property type="entry name" value="FabD/lysophospholipase-like"/>
    <property type="match status" value="1"/>
</dbReference>
<dbReference type="Gene3D" id="3.40.366.10">
    <property type="entry name" value="Malonyl-Coenzyme A Acyl Carrier Protein, domain 2"/>
    <property type="match status" value="1"/>
</dbReference>